<evidence type="ECO:0000313" key="3">
    <source>
        <dbReference type="Proteomes" id="UP000233551"/>
    </source>
</evidence>
<reference evidence="2 3" key="1">
    <citation type="submission" date="2017-11" db="EMBL/GenBank/DDBJ databases">
        <title>De-novo sequencing of pomegranate (Punica granatum L.) genome.</title>
        <authorList>
            <person name="Akparov Z."/>
            <person name="Amiraslanov A."/>
            <person name="Hajiyeva S."/>
            <person name="Abbasov M."/>
            <person name="Kaur K."/>
            <person name="Hamwieh A."/>
            <person name="Solovyev V."/>
            <person name="Salamov A."/>
            <person name="Braich B."/>
            <person name="Kosarev P."/>
            <person name="Mahmoud A."/>
            <person name="Hajiyev E."/>
            <person name="Babayeva S."/>
            <person name="Izzatullayeva V."/>
            <person name="Mammadov A."/>
            <person name="Mammadov A."/>
            <person name="Sharifova S."/>
            <person name="Ojaghi J."/>
            <person name="Eynullazada K."/>
            <person name="Bayramov B."/>
            <person name="Abdulazimova A."/>
            <person name="Shahmuradov I."/>
        </authorList>
    </citation>
    <scope>NUCLEOTIDE SEQUENCE [LARGE SCALE GENOMIC DNA]</scope>
    <source>
        <strain evidence="3">cv. AG2017</strain>
        <tissue evidence="2">Leaf</tissue>
    </source>
</reference>
<evidence type="ECO:0000313" key="2">
    <source>
        <dbReference type="EMBL" id="PKI37734.1"/>
    </source>
</evidence>
<proteinExistence type="predicted"/>
<accession>A0A2I0I182</accession>
<dbReference type="Proteomes" id="UP000233551">
    <property type="component" value="Unassembled WGS sequence"/>
</dbReference>
<organism evidence="2 3">
    <name type="scientific">Punica granatum</name>
    <name type="common">Pomegranate</name>
    <dbReference type="NCBI Taxonomy" id="22663"/>
    <lineage>
        <taxon>Eukaryota</taxon>
        <taxon>Viridiplantae</taxon>
        <taxon>Streptophyta</taxon>
        <taxon>Embryophyta</taxon>
        <taxon>Tracheophyta</taxon>
        <taxon>Spermatophyta</taxon>
        <taxon>Magnoliopsida</taxon>
        <taxon>eudicotyledons</taxon>
        <taxon>Gunneridae</taxon>
        <taxon>Pentapetalae</taxon>
        <taxon>rosids</taxon>
        <taxon>malvids</taxon>
        <taxon>Myrtales</taxon>
        <taxon>Lythraceae</taxon>
        <taxon>Punica</taxon>
    </lineage>
</organism>
<feature type="compositionally biased region" description="Basic residues" evidence="1">
    <location>
        <begin position="68"/>
        <end position="78"/>
    </location>
</feature>
<evidence type="ECO:0000256" key="1">
    <source>
        <dbReference type="SAM" id="MobiDB-lite"/>
    </source>
</evidence>
<protein>
    <submittedName>
        <fullName evidence="2">Uncharacterized protein</fullName>
    </submittedName>
</protein>
<sequence>MTDHRLLLVLLPFSGRQLSEPSCRGQKSGKMKPIKDSSIQVSVPWFELVIQGPISGESNEDEISVHQSHYHPRYRSQGRPRPTDTQLLWRWVLPLQCHQRQTIMASGWMVPKPIQMQESF</sequence>
<gene>
    <name evidence="2" type="ORF">CRG98_041885</name>
</gene>
<keyword evidence="3" id="KW-1185">Reference proteome</keyword>
<dbReference type="AlphaFoldDB" id="A0A2I0I182"/>
<comment type="caution">
    <text evidence="2">The sequence shown here is derived from an EMBL/GenBank/DDBJ whole genome shotgun (WGS) entry which is preliminary data.</text>
</comment>
<feature type="region of interest" description="Disordered" evidence="1">
    <location>
        <begin position="58"/>
        <end position="81"/>
    </location>
</feature>
<dbReference type="EMBL" id="PGOL01004339">
    <property type="protein sequence ID" value="PKI37734.1"/>
    <property type="molecule type" value="Genomic_DNA"/>
</dbReference>
<name>A0A2I0I182_PUNGR</name>